<keyword evidence="11" id="KW-1185">Reference proteome</keyword>
<keyword evidence="4 6" id="KW-0371">Homeobox</keyword>
<reference evidence="12" key="1">
    <citation type="submission" date="2016-04" db="UniProtKB">
        <authorList>
            <consortium name="WormBaseParasite"/>
        </authorList>
    </citation>
    <scope>IDENTIFICATION</scope>
</reference>
<dbReference type="Pfam" id="PF00046">
    <property type="entry name" value="Homeodomain"/>
    <property type="match status" value="2"/>
</dbReference>
<dbReference type="PANTHER" id="PTHR45659:SF4">
    <property type="entry name" value="HOMEOBOX PROTEIN ABDOMINAL-A"/>
    <property type="match status" value="1"/>
</dbReference>
<dbReference type="STRING" id="103827.A0A158RAV9"/>
<comment type="subcellular location">
    <subcellularLocation>
        <location evidence="1 6 7">Nucleus</location>
    </subcellularLocation>
</comment>
<feature type="DNA-binding region" description="Homeobox" evidence="6">
    <location>
        <begin position="315"/>
        <end position="374"/>
    </location>
</feature>
<gene>
    <name evidence="10" type="ORF">TCLT_LOCUS1010</name>
</gene>
<dbReference type="EMBL" id="UYYF01000104">
    <property type="protein sequence ID" value="VDM96218.1"/>
    <property type="molecule type" value="Genomic_DNA"/>
</dbReference>
<dbReference type="GO" id="GO:0005634">
    <property type="term" value="C:nucleus"/>
    <property type="evidence" value="ECO:0007669"/>
    <property type="project" value="UniProtKB-SubCell"/>
</dbReference>
<dbReference type="InterPro" id="IPR050296">
    <property type="entry name" value="Antp_homeobox"/>
</dbReference>
<evidence type="ECO:0000313" key="12">
    <source>
        <dbReference type="WBParaSite" id="TCLT_0000100901-mRNA-1"/>
    </source>
</evidence>
<keyword evidence="5 6" id="KW-0539">Nucleus</keyword>
<dbReference type="PANTHER" id="PTHR45659">
    <property type="entry name" value="HOMEOBOX PROTEIN HOX"/>
    <property type="match status" value="1"/>
</dbReference>
<dbReference type="SUPFAM" id="SSF46689">
    <property type="entry name" value="Homeodomain-like"/>
    <property type="match status" value="2"/>
</dbReference>
<dbReference type="CDD" id="cd00086">
    <property type="entry name" value="homeodomain"/>
    <property type="match status" value="2"/>
</dbReference>
<name>A0A158RAV9_THECL</name>
<dbReference type="WBParaSite" id="TCLT_0000100901-mRNA-1">
    <property type="protein sequence ID" value="TCLT_0000100901-mRNA-1"/>
    <property type="gene ID" value="TCLT_0000100901"/>
</dbReference>
<dbReference type="PROSITE" id="PS50071">
    <property type="entry name" value="HOMEOBOX_2"/>
    <property type="match status" value="2"/>
</dbReference>
<evidence type="ECO:0000313" key="11">
    <source>
        <dbReference type="Proteomes" id="UP000276776"/>
    </source>
</evidence>
<dbReference type="PRINTS" id="PR00031">
    <property type="entry name" value="HTHREPRESSR"/>
</dbReference>
<dbReference type="InterPro" id="IPR020479">
    <property type="entry name" value="HD_metazoa"/>
</dbReference>
<dbReference type="AlphaFoldDB" id="A0A158RAV9"/>
<evidence type="ECO:0000313" key="10">
    <source>
        <dbReference type="EMBL" id="VDM96218.1"/>
    </source>
</evidence>
<dbReference type="InterPro" id="IPR017970">
    <property type="entry name" value="Homeobox_CS"/>
</dbReference>
<evidence type="ECO:0000256" key="3">
    <source>
        <dbReference type="ARBA" id="ARBA00023125"/>
    </source>
</evidence>
<feature type="compositionally biased region" description="Low complexity" evidence="8">
    <location>
        <begin position="91"/>
        <end position="114"/>
    </location>
</feature>
<dbReference type="GO" id="GO:0000981">
    <property type="term" value="F:DNA-binding transcription factor activity, RNA polymerase II-specific"/>
    <property type="evidence" value="ECO:0007669"/>
    <property type="project" value="InterPro"/>
</dbReference>
<feature type="domain" description="Homeobox" evidence="9">
    <location>
        <begin position="171"/>
        <end position="231"/>
    </location>
</feature>
<dbReference type="GO" id="GO:0000122">
    <property type="term" value="P:negative regulation of transcription by RNA polymerase II"/>
    <property type="evidence" value="ECO:0007669"/>
    <property type="project" value="TreeGrafter"/>
</dbReference>
<dbReference type="InterPro" id="IPR000047">
    <property type="entry name" value="HTH_motif"/>
</dbReference>
<dbReference type="Proteomes" id="UP000276776">
    <property type="component" value="Unassembled WGS sequence"/>
</dbReference>
<feature type="domain" description="Homeobox" evidence="9">
    <location>
        <begin position="313"/>
        <end position="373"/>
    </location>
</feature>
<feature type="DNA-binding region" description="Homeobox" evidence="6">
    <location>
        <begin position="173"/>
        <end position="232"/>
    </location>
</feature>
<protein>
    <submittedName>
        <fullName evidence="12">Homeobox domain-containing protein</fullName>
    </submittedName>
</protein>
<dbReference type="InterPro" id="IPR009057">
    <property type="entry name" value="Homeodomain-like_sf"/>
</dbReference>
<sequence length="388" mass="44338">MRDYLHPSINCDWYIAAGDQISGGLMRIHWCSEEQTNMNAPSLSTMGFEFPASGSRTFQDAAASAAVATATMPNDDHLQRLAQMTQGVGHTSSSSTTTKSSDSSDSNDLNSTSTAQPDPTLYQSAAAAYVQQYSNWPNYYQQFGQPMNPAAAAFSAWPAQCYAPPHWPNYAQSKKGRQTYQRYQTSVLESKFQQSSYVSKKQREELRLQTNLSDRQIKIWFQNRRMKAKKEKNRCEEQNEHSALLPANPPKQQLVVDSAAAAAAAAAAVEDRVDKKIVTGGGWCMPAMPTMPQPWPNQVPPHPASYVPYPIYNCKKRGRQTYSRQQTLELEKEFHYNKYLTRRRRIELNRTLGLTERQIKIWFQNRRMKKKKEDKAKEEYRNLHIFQN</sequence>
<dbReference type="OrthoDB" id="6159439at2759"/>
<dbReference type="SMART" id="SM00389">
    <property type="entry name" value="HOX"/>
    <property type="match status" value="2"/>
</dbReference>
<evidence type="ECO:0000259" key="9">
    <source>
        <dbReference type="PROSITE" id="PS50071"/>
    </source>
</evidence>
<evidence type="ECO:0000256" key="7">
    <source>
        <dbReference type="RuleBase" id="RU000682"/>
    </source>
</evidence>
<dbReference type="GO" id="GO:0000978">
    <property type="term" value="F:RNA polymerase II cis-regulatory region sequence-specific DNA binding"/>
    <property type="evidence" value="ECO:0007669"/>
    <property type="project" value="TreeGrafter"/>
</dbReference>
<evidence type="ECO:0000256" key="2">
    <source>
        <dbReference type="ARBA" id="ARBA00022473"/>
    </source>
</evidence>
<evidence type="ECO:0000256" key="4">
    <source>
        <dbReference type="ARBA" id="ARBA00023155"/>
    </source>
</evidence>
<dbReference type="GO" id="GO:0009952">
    <property type="term" value="P:anterior/posterior pattern specification"/>
    <property type="evidence" value="ECO:0007669"/>
    <property type="project" value="TreeGrafter"/>
</dbReference>
<evidence type="ECO:0000256" key="1">
    <source>
        <dbReference type="ARBA" id="ARBA00004123"/>
    </source>
</evidence>
<reference evidence="10 11" key="2">
    <citation type="submission" date="2018-11" db="EMBL/GenBank/DDBJ databases">
        <authorList>
            <consortium name="Pathogen Informatics"/>
        </authorList>
    </citation>
    <scope>NUCLEOTIDE SEQUENCE [LARGE SCALE GENOMIC DNA]</scope>
</reference>
<dbReference type="OMA" id="PHWPNYA"/>
<evidence type="ECO:0000256" key="8">
    <source>
        <dbReference type="SAM" id="MobiDB-lite"/>
    </source>
</evidence>
<dbReference type="PROSITE" id="PS00027">
    <property type="entry name" value="HOMEOBOX_1"/>
    <property type="match status" value="1"/>
</dbReference>
<dbReference type="Gene3D" id="1.10.10.60">
    <property type="entry name" value="Homeodomain-like"/>
    <property type="match status" value="2"/>
</dbReference>
<organism evidence="12">
    <name type="scientific">Thelazia callipaeda</name>
    <name type="common">Oriental eyeworm</name>
    <name type="synonym">Parasitic nematode</name>
    <dbReference type="NCBI Taxonomy" id="103827"/>
    <lineage>
        <taxon>Eukaryota</taxon>
        <taxon>Metazoa</taxon>
        <taxon>Ecdysozoa</taxon>
        <taxon>Nematoda</taxon>
        <taxon>Chromadorea</taxon>
        <taxon>Rhabditida</taxon>
        <taxon>Spirurina</taxon>
        <taxon>Spiruromorpha</taxon>
        <taxon>Thelazioidea</taxon>
        <taxon>Thelaziidae</taxon>
        <taxon>Thelazia</taxon>
    </lineage>
</organism>
<evidence type="ECO:0000256" key="6">
    <source>
        <dbReference type="PROSITE-ProRule" id="PRU00108"/>
    </source>
</evidence>
<keyword evidence="3 6" id="KW-0238">DNA-binding</keyword>
<dbReference type="InterPro" id="IPR001356">
    <property type="entry name" value="HD"/>
</dbReference>
<keyword evidence="2" id="KW-0217">Developmental protein</keyword>
<proteinExistence type="predicted"/>
<feature type="region of interest" description="Disordered" evidence="8">
    <location>
        <begin position="85"/>
        <end position="118"/>
    </location>
</feature>
<evidence type="ECO:0000256" key="5">
    <source>
        <dbReference type="ARBA" id="ARBA00023242"/>
    </source>
</evidence>
<dbReference type="PRINTS" id="PR00024">
    <property type="entry name" value="HOMEOBOX"/>
</dbReference>
<accession>A0A158RAV9</accession>